<reference evidence="1" key="2">
    <citation type="submission" date="2015-11" db="EMBL/GenBank/DDBJ databases">
        <authorList>
            <person name="Zhang Y."/>
            <person name="Guo Z."/>
        </authorList>
    </citation>
    <scope>NUCLEOTIDE SEQUENCE</scope>
</reference>
<dbReference type="STRING" id="6211.A0A0S4MHT7"/>
<proteinExistence type="predicted"/>
<evidence type="ECO:0000313" key="1">
    <source>
        <dbReference type="EMBL" id="CUT98431.1"/>
    </source>
</evidence>
<dbReference type="AlphaFoldDB" id="A0A0S4MHT7"/>
<accession>A0A0S4MHT7</accession>
<organism evidence="1 2">
    <name type="scientific">Echinococcus multilocularis</name>
    <name type="common">Fox tapeworm</name>
    <dbReference type="NCBI Taxonomy" id="6211"/>
    <lineage>
        <taxon>Eukaryota</taxon>
        <taxon>Metazoa</taxon>
        <taxon>Spiralia</taxon>
        <taxon>Lophotrochozoa</taxon>
        <taxon>Platyhelminthes</taxon>
        <taxon>Cestoda</taxon>
        <taxon>Eucestoda</taxon>
        <taxon>Cyclophyllidea</taxon>
        <taxon>Taeniidae</taxon>
        <taxon>Echinococcus</taxon>
    </lineage>
</organism>
<reference evidence="1" key="1">
    <citation type="journal article" date="2013" name="Nature">
        <title>The genomes of four tapeworm species reveal adaptations to parasitism.</title>
        <authorList>
            <person name="Tsai I.J."/>
            <person name="Zarowiecki M."/>
            <person name="Holroyd N."/>
            <person name="Garciarrubio A."/>
            <person name="Sanchez-Flores A."/>
            <person name="Brooks K.L."/>
            <person name="Tracey A."/>
            <person name="Bobes R.J."/>
            <person name="Fragoso G."/>
            <person name="Sciutto E."/>
            <person name="Aslett M."/>
            <person name="Beasley H."/>
            <person name="Bennett H.M."/>
            <person name="Cai J."/>
            <person name="Camicia F."/>
            <person name="Clark R."/>
            <person name="Cucher M."/>
            <person name="De Silva N."/>
            <person name="Day T.A."/>
            <person name="Deplazes P."/>
            <person name="Estrada K."/>
            <person name="Fernandez C."/>
            <person name="Holland P.W."/>
            <person name="Hou J."/>
            <person name="Hu S."/>
            <person name="Huckvale T."/>
            <person name="Hung S.S."/>
            <person name="Kamenetzky L."/>
            <person name="Keane J.A."/>
            <person name="Kiss F."/>
            <person name="Koziol U."/>
            <person name="Lambert O."/>
            <person name="Liu K."/>
            <person name="Luo X."/>
            <person name="Luo Y."/>
            <person name="Macchiaroli N."/>
            <person name="Nichol S."/>
            <person name="Paps J."/>
            <person name="Parkinson J."/>
            <person name="Pouchkina-Stantcheva N."/>
            <person name="Riddiford N."/>
            <person name="Rosenzvit M."/>
            <person name="Salinas G."/>
            <person name="Wasmuth J.D."/>
            <person name="Zamanian M."/>
            <person name="Zheng Y."/>
            <person name="Cai X."/>
            <person name="Soberon X."/>
            <person name="Olson P.D."/>
            <person name="Laclette J.P."/>
            <person name="Brehm K."/>
            <person name="Berriman M."/>
            <person name="Garciarrubio A."/>
            <person name="Bobes R.J."/>
            <person name="Fragoso G."/>
            <person name="Sanchez-Flores A."/>
            <person name="Estrada K."/>
            <person name="Cevallos M.A."/>
            <person name="Morett E."/>
            <person name="Gonzalez V."/>
            <person name="Portillo T."/>
            <person name="Ochoa-Leyva A."/>
            <person name="Jose M.V."/>
            <person name="Sciutto E."/>
            <person name="Landa A."/>
            <person name="Jimenez L."/>
            <person name="Valdes V."/>
            <person name="Carrero J.C."/>
            <person name="Larralde C."/>
            <person name="Morales-Montor J."/>
            <person name="Limon-Lason J."/>
            <person name="Soberon X."/>
            <person name="Laclette J.P."/>
        </authorList>
    </citation>
    <scope>NUCLEOTIDE SEQUENCE [LARGE SCALE GENOMIC DNA]</scope>
</reference>
<dbReference type="Proteomes" id="UP000017246">
    <property type="component" value="Unassembled WGS sequence"/>
</dbReference>
<protein>
    <submittedName>
        <fullName evidence="1">Ubiquitin specific peptidase 30 (C19 family)</fullName>
    </submittedName>
</protein>
<dbReference type="EMBL" id="LN901761">
    <property type="protein sequence ID" value="CUT98431.1"/>
    <property type="molecule type" value="Genomic_DNA"/>
</dbReference>
<evidence type="ECO:0000313" key="2">
    <source>
        <dbReference type="Proteomes" id="UP000017246"/>
    </source>
</evidence>
<keyword evidence="2" id="KW-1185">Reference proteome</keyword>
<name>A0A0S4MHT7_ECHMU</name>
<sequence>MPIGSLARAPFTKSVLREGRIALGFSSGLEDSANVASEAGGCAFFTVLDVVDLDLFFEKTGINCIKVSASAQEESDVQRKGGSMQTLLIDEFYAAERLTGTHCPQFHMEAVQMLKALVNDPPLPVSDRSSILYFAKNRCSCCAGTTEADLFSVDDYVAGFIAGGVLSQHTVLT</sequence>